<evidence type="ECO:0000256" key="2">
    <source>
        <dbReference type="ARBA" id="ARBA00006169"/>
    </source>
</evidence>
<comment type="similarity">
    <text evidence="2">Belongs to the DPH4 family.</text>
</comment>
<dbReference type="PROSITE" id="PS50076">
    <property type="entry name" value="DNAJ_2"/>
    <property type="match status" value="1"/>
</dbReference>
<organism evidence="9 10">
    <name type="scientific">Heliocybe sulcata</name>
    <dbReference type="NCBI Taxonomy" id="5364"/>
    <lineage>
        <taxon>Eukaryota</taxon>
        <taxon>Fungi</taxon>
        <taxon>Dikarya</taxon>
        <taxon>Basidiomycota</taxon>
        <taxon>Agaricomycotina</taxon>
        <taxon>Agaricomycetes</taxon>
        <taxon>Gloeophyllales</taxon>
        <taxon>Gloeophyllaceae</taxon>
        <taxon>Heliocybe</taxon>
    </lineage>
</organism>
<dbReference type="AlphaFoldDB" id="A0A5C3NHH5"/>
<evidence type="ECO:0000313" key="9">
    <source>
        <dbReference type="EMBL" id="TFK56347.1"/>
    </source>
</evidence>
<evidence type="ECO:0000259" key="7">
    <source>
        <dbReference type="PROSITE" id="PS50076"/>
    </source>
</evidence>
<evidence type="ECO:0000256" key="5">
    <source>
        <dbReference type="ARBA" id="ARBA00022833"/>
    </source>
</evidence>
<dbReference type="EMBL" id="ML213503">
    <property type="protein sequence ID" value="TFK56347.1"/>
    <property type="molecule type" value="Genomic_DNA"/>
</dbReference>
<dbReference type="SUPFAM" id="SSF144217">
    <property type="entry name" value="CSL zinc finger"/>
    <property type="match status" value="1"/>
</dbReference>
<dbReference type="InterPro" id="IPR036869">
    <property type="entry name" value="J_dom_sf"/>
</dbReference>
<evidence type="ECO:0000256" key="4">
    <source>
        <dbReference type="ARBA" id="ARBA00022723"/>
    </source>
</evidence>
<keyword evidence="6" id="KW-0408">Iron</keyword>
<dbReference type="Gene3D" id="3.10.660.10">
    <property type="entry name" value="DPH Zinc finger"/>
    <property type="match status" value="1"/>
</dbReference>
<dbReference type="OrthoDB" id="445556at2759"/>
<dbReference type="UniPathway" id="UPA00559"/>
<accession>A0A5C3NHH5</accession>
<dbReference type="GO" id="GO:0008198">
    <property type="term" value="F:ferrous iron binding"/>
    <property type="evidence" value="ECO:0007669"/>
    <property type="project" value="TreeGrafter"/>
</dbReference>
<keyword evidence="5" id="KW-0862">Zinc</keyword>
<dbReference type="Pfam" id="PF05207">
    <property type="entry name" value="Zn_ribbon_CSL"/>
    <property type="match status" value="1"/>
</dbReference>
<keyword evidence="4" id="KW-0479">Metal-binding</keyword>
<dbReference type="GO" id="GO:0017183">
    <property type="term" value="P:protein histidyl modification to diphthamide"/>
    <property type="evidence" value="ECO:0007669"/>
    <property type="project" value="UniProtKB-UniPathway"/>
</dbReference>
<reference evidence="9 10" key="1">
    <citation type="journal article" date="2019" name="Nat. Ecol. Evol.">
        <title>Megaphylogeny resolves global patterns of mushroom evolution.</title>
        <authorList>
            <person name="Varga T."/>
            <person name="Krizsan K."/>
            <person name="Foldi C."/>
            <person name="Dima B."/>
            <person name="Sanchez-Garcia M."/>
            <person name="Sanchez-Ramirez S."/>
            <person name="Szollosi G.J."/>
            <person name="Szarkandi J.G."/>
            <person name="Papp V."/>
            <person name="Albert L."/>
            <person name="Andreopoulos W."/>
            <person name="Angelini C."/>
            <person name="Antonin V."/>
            <person name="Barry K.W."/>
            <person name="Bougher N.L."/>
            <person name="Buchanan P."/>
            <person name="Buyck B."/>
            <person name="Bense V."/>
            <person name="Catcheside P."/>
            <person name="Chovatia M."/>
            <person name="Cooper J."/>
            <person name="Damon W."/>
            <person name="Desjardin D."/>
            <person name="Finy P."/>
            <person name="Geml J."/>
            <person name="Haridas S."/>
            <person name="Hughes K."/>
            <person name="Justo A."/>
            <person name="Karasinski D."/>
            <person name="Kautmanova I."/>
            <person name="Kiss B."/>
            <person name="Kocsube S."/>
            <person name="Kotiranta H."/>
            <person name="LaButti K.M."/>
            <person name="Lechner B.E."/>
            <person name="Liimatainen K."/>
            <person name="Lipzen A."/>
            <person name="Lukacs Z."/>
            <person name="Mihaltcheva S."/>
            <person name="Morgado L.N."/>
            <person name="Niskanen T."/>
            <person name="Noordeloos M.E."/>
            <person name="Ohm R.A."/>
            <person name="Ortiz-Santana B."/>
            <person name="Ovrebo C."/>
            <person name="Racz N."/>
            <person name="Riley R."/>
            <person name="Savchenko A."/>
            <person name="Shiryaev A."/>
            <person name="Soop K."/>
            <person name="Spirin V."/>
            <person name="Szebenyi C."/>
            <person name="Tomsovsky M."/>
            <person name="Tulloss R.E."/>
            <person name="Uehling J."/>
            <person name="Grigoriev I.V."/>
            <person name="Vagvolgyi C."/>
            <person name="Papp T."/>
            <person name="Martin F.M."/>
            <person name="Miettinen O."/>
            <person name="Hibbett D.S."/>
            <person name="Nagy L.G."/>
        </authorList>
    </citation>
    <scope>NUCLEOTIDE SEQUENCE [LARGE SCALE GENOMIC DNA]</scope>
    <source>
        <strain evidence="9 10">OMC1185</strain>
    </source>
</reference>
<comment type="function">
    <text evidence="1">Required for the first step of diphthamide biosynthesis, the transfer of 3-amino-3-carboxypropyl from S-adenosyl-L-methionine to a histidine residue. Diphthamide is a post-translational modification of histidine which occurs in elongation factor 2.</text>
</comment>
<dbReference type="Proteomes" id="UP000305948">
    <property type="component" value="Unassembled WGS sequence"/>
</dbReference>
<keyword evidence="10" id="KW-1185">Reference proteome</keyword>
<evidence type="ECO:0000256" key="3">
    <source>
        <dbReference type="ARBA" id="ARBA00021797"/>
    </source>
</evidence>
<dbReference type="InterPro" id="IPR007872">
    <property type="entry name" value="DPH_MB_dom"/>
</dbReference>
<dbReference type="STRING" id="5364.A0A5C3NHH5"/>
<dbReference type="PANTHER" id="PTHR45255">
    <property type="entry name" value="DNAJ HOMOLOG SUBFAMILY C MEMBER 24"/>
    <property type="match status" value="1"/>
</dbReference>
<dbReference type="Gene3D" id="1.10.287.110">
    <property type="entry name" value="DnaJ domain"/>
    <property type="match status" value="1"/>
</dbReference>
<sequence>MPAAYHRALLLHHPDKQIPNTVNSRPHTHTNGNDAITLIKEAYATLSSPALRAAYDTELASSRGHSGPRPAQLVSLEDFAEKEPDDRGVIHWTYGCRCGGFYVITEQEMEEDKHLVGCGSCSEVVWVGYEIAEEE</sequence>
<evidence type="ECO:0000259" key="8">
    <source>
        <dbReference type="PROSITE" id="PS51074"/>
    </source>
</evidence>
<dbReference type="Pfam" id="PF00226">
    <property type="entry name" value="DnaJ"/>
    <property type="match status" value="1"/>
</dbReference>
<proteinExistence type="inferred from homology"/>
<gene>
    <name evidence="9" type="ORF">OE88DRAFT_1740870</name>
</gene>
<evidence type="ECO:0000256" key="6">
    <source>
        <dbReference type="ARBA" id="ARBA00023004"/>
    </source>
</evidence>
<evidence type="ECO:0000256" key="1">
    <source>
        <dbReference type="ARBA" id="ARBA00003474"/>
    </source>
</evidence>
<dbReference type="InterPro" id="IPR036671">
    <property type="entry name" value="DPH_MB_sf"/>
</dbReference>
<dbReference type="InterPro" id="IPR001623">
    <property type="entry name" value="DnaJ_domain"/>
</dbReference>
<dbReference type="SUPFAM" id="SSF46565">
    <property type="entry name" value="Chaperone J-domain"/>
    <property type="match status" value="1"/>
</dbReference>
<evidence type="ECO:0000313" key="10">
    <source>
        <dbReference type="Proteomes" id="UP000305948"/>
    </source>
</evidence>
<dbReference type="PANTHER" id="PTHR45255:SF1">
    <property type="entry name" value="DNAJ HOMOLOG SUBFAMILY C MEMBER 24"/>
    <property type="match status" value="1"/>
</dbReference>
<feature type="domain" description="DPH-type MB" evidence="8">
    <location>
        <begin position="70"/>
        <end position="130"/>
    </location>
</feature>
<protein>
    <recommendedName>
        <fullName evidence="3">Diphthamide biosynthesis protein 4</fullName>
    </recommendedName>
</protein>
<dbReference type="PROSITE" id="PS51074">
    <property type="entry name" value="DPH_MB"/>
    <property type="match status" value="1"/>
</dbReference>
<dbReference type="GO" id="GO:0001671">
    <property type="term" value="F:ATPase activator activity"/>
    <property type="evidence" value="ECO:0007669"/>
    <property type="project" value="TreeGrafter"/>
</dbReference>
<feature type="domain" description="J" evidence="7">
    <location>
        <begin position="1"/>
        <end position="59"/>
    </location>
</feature>
<name>A0A5C3NHH5_9AGAM</name>